<evidence type="ECO:0000313" key="1">
    <source>
        <dbReference type="EMBL" id="TXI56999.1"/>
    </source>
</evidence>
<dbReference type="Proteomes" id="UP000321797">
    <property type="component" value="Unassembled WGS sequence"/>
</dbReference>
<evidence type="ECO:0000313" key="2">
    <source>
        <dbReference type="Proteomes" id="UP000321797"/>
    </source>
</evidence>
<protein>
    <submittedName>
        <fullName evidence="1">DUF2742 domain-containing protein</fullName>
    </submittedName>
</protein>
<dbReference type="Pfam" id="PF10888">
    <property type="entry name" value="DUF2742"/>
    <property type="match status" value="1"/>
</dbReference>
<organism evidence="1 2">
    <name type="scientific">Mycolicibacter arupensis</name>
    <dbReference type="NCBI Taxonomy" id="342002"/>
    <lineage>
        <taxon>Bacteria</taxon>
        <taxon>Bacillati</taxon>
        <taxon>Actinomycetota</taxon>
        <taxon>Actinomycetes</taxon>
        <taxon>Mycobacteriales</taxon>
        <taxon>Mycobacteriaceae</taxon>
        <taxon>Mycolicibacter</taxon>
    </lineage>
</organism>
<name>A0A5C7Y4Z6_9MYCO</name>
<dbReference type="InterPro" id="IPR024384">
    <property type="entry name" value="DUF2742"/>
</dbReference>
<accession>A0A5C7Y4Z6</accession>
<proteinExistence type="predicted"/>
<reference evidence="1 2" key="1">
    <citation type="submission" date="2018-09" db="EMBL/GenBank/DDBJ databases">
        <title>Metagenome Assembled Genomes from an Advanced Water Purification Facility.</title>
        <authorList>
            <person name="Stamps B.W."/>
            <person name="Spear J.R."/>
        </authorList>
    </citation>
    <scope>NUCLEOTIDE SEQUENCE [LARGE SCALE GENOMIC DNA]</scope>
    <source>
        <strain evidence="1">Bin_29_2</strain>
    </source>
</reference>
<sequence>MSFWSVHTWVQRYLDTVDDYPMPGTPAWCLLPDDSRAKWAGLLDFAQHHALRVETAQEQRAAASRDVAAAADWPQVARELLQLDGFRRAHPWSRHRAVSND</sequence>
<dbReference type="AlphaFoldDB" id="A0A5C7Y4Z6"/>
<comment type="caution">
    <text evidence="1">The sequence shown here is derived from an EMBL/GenBank/DDBJ whole genome shotgun (WGS) entry which is preliminary data.</text>
</comment>
<dbReference type="EMBL" id="SSGD01000042">
    <property type="protein sequence ID" value="TXI56999.1"/>
    <property type="molecule type" value="Genomic_DNA"/>
</dbReference>
<gene>
    <name evidence="1" type="ORF">E6Q54_09085</name>
</gene>